<organism evidence="2 3">
    <name type="scientific">Glycine soja</name>
    <name type="common">Wild soybean</name>
    <dbReference type="NCBI Taxonomy" id="3848"/>
    <lineage>
        <taxon>Eukaryota</taxon>
        <taxon>Viridiplantae</taxon>
        <taxon>Streptophyta</taxon>
        <taxon>Embryophyta</taxon>
        <taxon>Tracheophyta</taxon>
        <taxon>Spermatophyta</taxon>
        <taxon>Magnoliopsida</taxon>
        <taxon>eudicotyledons</taxon>
        <taxon>Gunneridae</taxon>
        <taxon>Pentapetalae</taxon>
        <taxon>rosids</taxon>
        <taxon>fabids</taxon>
        <taxon>Fabales</taxon>
        <taxon>Fabaceae</taxon>
        <taxon>Papilionoideae</taxon>
        <taxon>50 kb inversion clade</taxon>
        <taxon>NPAAA clade</taxon>
        <taxon>indigoferoid/millettioid clade</taxon>
        <taxon>Phaseoleae</taxon>
        <taxon>Glycine</taxon>
        <taxon>Glycine subgen. Soja</taxon>
    </lineage>
</organism>
<dbReference type="EMBL" id="QZWG01000008">
    <property type="protein sequence ID" value="RZB95123.1"/>
    <property type="molecule type" value="Genomic_DNA"/>
</dbReference>
<reference evidence="2 3" key="1">
    <citation type="submission" date="2018-09" db="EMBL/GenBank/DDBJ databases">
        <title>A high-quality reference genome of wild soybean provides a powerful tool to mine soybean genomes.</title>
        <authorList>
            <person name="Xie M."/>
            <person name="Chung C.Y.L."/>
            <person name="Li M.-W."/>
            <person name="Wong F.-L."/>
            <person name="Chan T.-F."/>
            <person name="Lam H.-M."/>
        </authorList>
    </citation>
    <scope>NUCLEOTIDE SEQUENCE [LARGE SCALE GENOMIC DNA]</scope>
    <source>
        <strain evidence="3">cv. W05</strain>
        <tissue evidence="2">Hypocotyl of etiolated seedlings</tissue>
    </source>
</reference>
<comment type="caution">
    <text evidence="2">The sequence shown here is derived from an EMBL/GenBank/DDBJ whole genome shotgun (WGS) entry which is preliminary data.</text>
</comment>
<dbReference type="Gramene" id="XM_028391511.1">
    <property type="protein sequence ID" value="XP_028247312.1"/>
    <property type="gene ID" value="LOC114424649"/>
</dbReference>
<keyword evidence="3" id="KW-1185">Reference proteome</keyword>
<evidence type="ECO:0000256" key="1">
    <source>
        <dbReference type="SAM" id="MobiDB-lite"/>
    </source>
</evidence>
<feature type="region of interest" description="Disordered" evidence="1">
    <location>
        <begin position="152"/>
        <end position="184"/>
    </location>
</feature>
<evidence type="ECO:0000313" key="3">
    <source>
        <dbReference type="Proteomes" id="UP000289340"/>
    </source>
</evidence>
<sequence>MYRSFLRCDDPKGVVQCGTIRKYRTRSHKVKDKTRIQKTGENLETSLSLMNKRYKEDKKVLKGCDGNLIGPSSLQLTQVYGGDQSLKNMLNSWSRDIMCDGKSEDIAKGALGLQDSLIMLRKLQEEASPHSASFRRKRTMKPVRDRIDAKMVGRTQAKPFGEQSNPKGFQRPQPSAGGSSSNCQEELKKVIKESLVRQNMFPKTSERLNSGSETFSTSTSQYSAVRTNSLFDPSLSVIASKMERGPGLIFKLMGLEEAPSKSFPAVKQKQLDSEIDTSKVRKNDSVAEKVNPEKKALRETLDTKHFKGILKESFVEEPKLHVHHFNDTHSKQFGDLSQIALMKPQCTLYQESVKSTYMPVPPKELPITKLKPEIASSKTIKHRKGSSSTTMGKEEVMKLDAKGINPVEESSGKVKLYCYIGHTSQVNETIGQNWKVQTISRKQPEKDISQPRIVTTRPQYQRGIPSTKLRKLKSGSRIDKNEISCLKRTGIKNRMMNQSPVAEPEPAKLTVEQIRKGEEQKVYTEISALEDELLNVCEADAYINKIGEKYKQRKSFSGDDIIMLLKSEHENNAITAYSINADKEGTELKHFLLTSPSFIGHAKKLFNLEVDCPNTLQKDETIYSMANLRLYLDCTYELAERKSLQESQVVRSFLLACGGNSRLHFSLGRLVEEICDGIENLKFYKEDSGEEVFAGNDVFAMMEKDMKCNGEINSMWEKGWRRGFSADEAELVVNKIEILLMSGLIEEVFINL</sequence>
<proteinExistence type="predicted"/>
<dbReference type="EMBL" id="QZWG01000008">
    <property type="protein sequence ID" value="RZB95122.1"/>
    <property type="molecule type" value="Genomic_DNA"/>
</dbReference>
<dbReference type="AlphaFoldDB" id="A0A445J9I0"/>
<gene>
    <name evidence="2" type="ORF">D0Y65_019534</name>
</gene>
<dbReference type="PANTHER" id="PTHR34282">
    <property type="entry name" value="OS01G0228800 PROTEIN-RELATED"/>
    <property type="match status" value="1"/>
</dbReference>
<evidence type="ECO:0000313" key="2">
    <source>
        <dbReference type="EMBL" id="RZB95122.1"/>
    </source>
</evidence>
<dbReference type="PANTHER" id="PTHR34282:SF2">
    <property type="entry name" value="DUF3741 DOMAIN-CONTAINING PROTEIN"/>
    <property type="match status" value="1"/>
</dbReference>
<feature type="compositionally biased region" description="Polar residues" evidence="1">
    <location>
        <begin position="162"/>
        <end position="184"/>
    </location>
</feature>
<dbReference type="EMBL" id="QZWG01000008">
    <property type="protein sequence ID" value="RZB95121.1"/>
    <property type="molecule type" value="Genomic_DNA"/>
</dbReference>
<accession>A0A445J9I0</accession>
<dbReference type="Proteomes" id="UP000289340">
    <property type="component" value="Chromosome 8"/>
</dbReference>
<evidence type="ECO:0008006" key="4">
    <source>
        <dbReference type="Google" id="ProtNLM"/>
    </source>
</evidence>
<name>A0A445J9I0_GLYSO</name>
<protein>
    <recommendedName>
        <fullName evidence="4">DUF4378 domain-containing protein</fullName>
    </recommendedName>
</protein>